<proteinExistence type="predicted"/>
<evidence type="ECO:0000313" key="4">
    <source>
        <dbReference type="Proteomes" id="UP000271937"/>
    </source>
</evidence>
<accession>A0A3P3W327</accession>
<name>A0A3P3W327_9FLAO</name>
<feature type="domain" description="AsmA" evidence="2">
    <location>
        <begin position="21"/>
        <end position="172"/>
    </location>
</feature>
<organism evidence="3 4">
    <name type="scientific">Flavobacterium macacae</name>
    <dbReference type="NCBI Taxonomy" id="2488993"/>
    <lineage>
        <taxon>Bacteria</taxon>
        <taxon>Pseudomonadati</taxon>
        <taxon>Bacteroidota</taxon>
        <taxon>Flavobacteriia</taxon>
        <taxon>Flavobacteriales</taxon>
        <taxon>Flavobacteriaceae</taxon>
        <taxon>Flavobacterium</taxon>
    </lineage>
</organism>
<keyword evidence="1" id="KW-0472">Membrane</keyword>
<keyword evidence="4" id="KW-1185">Reference proteome</keyword>
<sequence length="829" mass="93409">MNKITFSEILNKRNPLPRWAKLSVKIVLGIFLFVIVAYMSLAFYVNTHKKELLASITAEINENINGKLTAESMDPTFLQGFPRISLQLKNVKVTDSLFQTHQHILLEANDFDISINSFAFLRGALEIRKIEIQDARIYLYTAENGYSNSSIFKSKDDKKAENSNGSFFAEVKNFQLHNVTFVSDNQKGNKLFQFVINDLNGRLKYNSDGWDAHIKLDALAKSLAFNTKHGSFIENKTLGGNFDIRYNEDAESILISPNDLKIGEDTFNIKGKFNISKENSQFSIGIIADKILWKKASNLLSNNISKQLDRFDLEKPIDVTCDIVGDLNSQDDPLIYVKAKIKDNRLHVPDGIVDNCNFTGIFTNEYIKGKGFDDPNSAVKLLDFKGDYQEIPFVMDTALISNFEKPMASGTFKSQFPLEKLSKTIDKDLLVFTKGNADVSLKFKADIVNFEITKPIFSGLVNVKNGDVIYVPRKLRFKNTNVALDFTEKELLIKNITLQSGKSVILMEGDIQNFLNLYYTDPERIVLNWKVKSPQLHLAEFLGFLGSRKSKQMVKQSKNKNTFSDNLNFLFEKSNVAMNVQVDKFYYNKFYATDVRANVLLSQTGIAVKNAHVTHAGGFMDVDGLLAQGKTTNKFAINAVVKNVNIEKFFYAFNNFGMESMSSKNLKGFLYSKANITGSISNDGKLVTNSMNGTVDFDLQKGALVNFEALKSAGKFAFPFRDLDNVTFTNLNGKFDIKGEKIKIYPMKINSSILNMDLAGVYSFGKGTNITLDVPLRNPKKDKDITDEELLEQRRNRGIVIHLLASDDEDGKVKIKLVSKKTSEKAVEE</sequence>
<evidence type="ECO:0000313" key="3">
    <source>
        <dbReference type="EMBL" id="RRJ89485.1"/>
    </source>
</evidence>
<feature type="transmembrane region" description="Helical" evidence="1">
    <location>
        <begin position="22"/>
        <end position="45"/>
    </location>
</feature>
<comment type="caution">
    <text evidence="3">The sequence shown here is derived from an EMBL/GenBank/DDBJ whole genome shotgun (WGS) entry which is preliminary data.</text>
</comment>
<dbReference type="InterPro" id="IPR052894">
    <property type="entry name" value="AsmA-related"/>
</dbReference>
<dbReference type="PANTHER" id="PTHR30441:SF8">
    <property type="entry name" value="DUF748 DOMAIN-CONTAINING PROTEIN"/>
    <property type="match status" value="1"/>
</dbReference>
<dbReference type="Proteomes" id="UP000271937">
    <property type="component" value="Unassembled WGS sequence"/>
</dbReference>
<dbReference type="OrthoDB" id="1489065at2"/>
<dbReference type="GO" id="GO:0090313">
    <property type="term" value="P:regulation of protein targeting to membrane"/>
    <property type="evidence" value="ECO:0007669"/>
    <property type="project" value="TreeGrafter"/>
</dbReference>
<dbReference type="EMBL" id="RQVR01000016">
    <property type="protein sequence ID" value="RRJ89485.1"/>
    <property type="molecule type" value="Genomic_DNA"/>
</dbReference>
<keyword evidence="1" id="KW-1133">Transmembrane helix</keyword>
<dbReference type="AlphaFoldDB" id="A0A3P3W327"/>
<dbReference type="Pfam" id="PF05170">
    <property type="entry name" value="AsmA"/>
    <property type="match status" value="1"/>
</dbReference>
<dbReference type="RefSeq" id="WP_125013490.1">
    <property type="nucleotide sequence ID" value="NZ_RQVR01000016.1"/>
</dbReference>
<keyword evidence="1" id="KW-0812">Transmembrane</keyword>
<dbReference type="GO" id="GO:0005886">
    <property type="term" value="C:plasma membrane"/>
    <property type="evidence" value="ECO:0007669"/>
    <property type="project" value="TreeGrafter"/>
</dbReference>
<reference evidence="3 4" key="1">
    <citation type="submission" date="2018-11" db="EMBL/GenBank/DDBJ databases">
        <title>Flavobacterium sp. nov., YIM 102600 draft genome.</title>
        <authorList>
            <person name="Li G."/>
            <person name="Jiang Y."/>
        </authorList>
    </citation>
    <scope>NUCLEOTIDE SEQUENCE [LARGE SCALE GENOMIC DNA]</scope>
    <source>
        <strain evidence="3 4">YIM 102600</strain>
    </source>
</reference>
<dbReference type="InterPro" id="IPR007844">
    <property type="entry name" value="AsmA"/>
</dbReference>
<protein>
    <submittedName>
        <fullName evidence="3">AsmA family protein</fullName>
    </submittedName>
</protein>
<dbReference type="PANTHER" id="PTHR30441">
    <property type="entry name" value="DUF748 DOMAIN-CONTAINING PROTEIN"/>
    <property type="match status" value="1"/>
</dbReference>
<evidence type="ECO:0000256" key="1">
    <source>
        <dbReference type="SAM" id="Phobius"/>
    </source>
</evidence>
<gene>
    <name evidence="3" type="ORF">EG849_12800</name>
</gene>
<evidence type="ECO:0000259" key="2">
    <source>
        <dbReference type="Pfam" id="PF05170"/>
    </source>
</evidence>